<accession>A0A131YDN8</accession>
<proteinExistence type="predicted"/>
<keyword evidence="1" id="KW-1133">Transmembrane helix</keyword>
<evidence type="ECO:0000256" key="1">
    <source>
        <dbReference type="SAM" id="Phobius"/>
    </source>
</evidence>
<organism evidence="2">
    <name type="scientific">Rhipicephalus appendiculatus</name>
    <name type="common">Brown ear tick</name>
    <dbReference type="NCBI Taxonomy" id="34631"/>
    <lineage>
        <taxon>Eukaryota</taxon>
        <taxon>Metazoa</taxon>
        <taxon>Ecdysozoa</taxon>
        <taxon>Arthropoda</taxon>
        <taxon>Chelicerata</taxon>
        <taxon>Arachnida</taxon>
        <taxon>Acari</taxon>
        <taxon>Parasitiformes</taxon>
        <taxon>Ixodida</taxon>
        <taxon>Ixodoidea</taxon>
        <taxon>Ixodidae</taxon>
        <taxon>Rhipicephalinae</taxon>
        <taxon>Rhipicephalus</taxon>
        <taxon>Rhipicephalus</taxon>
    </lineage>
</organism>
<dbReference type="EMBL" id="GEDV01011889">
    <property type="protein sequence ID" value="JAP76668.1"/>
    <property type="molecule type" value="Transcribed_RNA"/>
</dbReference>
<feature type="transmembrane region" description="Helical" evidence="1">
    <location>
        <begin position="61"/>
        <end position="78"/>
    </location>
</feature>
<dbReference type="AlphaFoldDB" id="A0A131YDN8"/>
<sequence length="102" mass="11614">MEFLVELFASFSQVGNFASMKETNGDALFSEFYSVLALMCRLVKALTPFPPFLFTLGKPGNFFLLLVFDMVALVMPVYRMQKRIIYMAFLLLYLGNCLCLGQ</sequence>
<keyword evidence="1" id="KW-0472">Membrane</keyword>
<protein>
    <submittedName>
        <fullName evidence="2">Uncharacterized protein</fullName>
    </submittedName>
</protein>
<keyword evidence="1" id="KW-0812">Transmembrane</keyword>
<name>A0A131YDN8_RHIAP</name>
<evidence type="ECO:0000313" key="2">
    <source>
        <dbReference type="EMBL" id="JAP76668.1"/>
    </source>
</evidence>
<reference evidence="2" key="1">
    <citation type="journal article" date="2016" name="Ticks Tick Borne Dis.">
        <title>De novo assembly and annotation of the salivary gland transcriptome of Rhipicephalus appendiculatus male and female ticks during blood feeding.</title>
        <authorList>
            <person name="de Castro M.H."/>
            <person name="de Klerk D."/>
            <person name="Pienaar R."/>
            <person name="Latif A.A."/>
            <person name="Rees D.J."/>
            <person name="Mans B.J."/>
        </authorList>
    </citation>
    <scope>NUCLEOTIDE SEQUENCE</scope>
    <source>
        <tissue evidence="2">Salivary glands</tissue>
    </source>
</reference>